<feature type="compositionally biased region" description="Polar residues" evidence="1">
    <location>
        <begin position="37"/>
        <end position="48"/>
    </location>
</feature>
<sequence length="104" mass="11398">MESCNWNSNESGEATQWLISSSIVFHSPDEPKVDSIGKQSKSGQVRKSTTRNVAVTESILKFEEEFDTKLQSLGSILSSSSQAEPYLAHLAKCVLGVKHEQNGL</sequence>
<evidence type="ECO:0000256" key="1">
    <source>
        <dbReference type="SAM" id="MobiDB-lite"/>
    </source>
</evidence>
<feature type="region of interest" description="Disordered" evidence="1">
    <location>
        <begin position="29"/>
        <end position="48"/>
    </location>
</feature>
<dbReference type="Proteomes" id="UP000265520">
    <property type="component" value="Unassembled WGS sequence"/>
</dbReference>
<keyword evidence="3" id="KW-1185">Reference proteome</keyword>
<proteinExistence type="predicted"/>
<dbReference type="EMBL" id="LXQA010003245">
    <property type="protein sequence ID" value="MCH82133.1"/>
    <property type="molecule type" value="Genomic_DNA"/>
</dbReference>
<protein>
    <submittedName>
        <fullName evidence="2">Gamma-tubulin complex component 2-like</fullName>
    </submittedName>
</protein>
<accession>A0A392M4Y4</accession>
<evidence type="ECO:0000313" key="2">
    <source>
        <dbReference type="EMBL" id="MCH82133.1"/>
    </source>
</evidence>
<evidence type="ECO:0000313" key="3">
    <source>
        <dbReference type="Proteomes" id="UP000265520"/>
    </source>
</evidence>
<organism evidence="2 3">
    <name type="scientific">Trifolium medium</name>
    <dbReference type="NCBI Taxonomy" id="97028"/>
    <lineage>
        <taxon>Eukaryota</taxon>
        <taxon>Viridiplantae</taxon>
        <taxon>Streptophyta</taxon>
        <taxon>Embryophyta</taxon>
        <taxon>Tracheophyta</taxon>
        <taxon>Spermatophyta</taxon>
        <taxon>Magnoliopsida</taxon>
        <taxon>eudicotyledons</taxon>
        <taxon>Gunneridae</taxon>
        <taxon>Pentapetalae</taxon>
        <taxon>rosids</taxon>
        <taxon>fabids</taxon>
        <taxon>Fabales</taxon>
        <taxon>Fabaceae</taxon>
        <taxon>Papilionoideae</taxon>
        <taxon>50 kb inversion clade</taxon>
        <taxon>NPAAA clade</taxon>
        <taxon>Hologalegina</taxon>
        <taxon>IRL clade</taxon>
        <taxon>Trifolieae</taxon>
        <taxon>Trifolium</taxon>
    </lineage>
</organism>
<reference evidence="2 3" key="1">
    <citation type="journal article" date="2018" name="Front. Plant Sci.">
        <title>Red Clover (Trifolium pratense) and Zigzag Clover (T. medium) - A Picture of Genomic Similarities and Differences.</title>
        <authorList>
            <person name="Dluhosova J."/>
            <person name="Istvanek J."/>
            <person name="Nedelnik J."/>
            <person name="Repkova J."/>
        </authorList>
    </citation>
    <scope>NUCLEOTIDE SEQUENCE [LARGE SCALE GENOMIC DNA]</scope>
    <source>
        <strain evidence="3">cv. 10/8</strain>
        <tissue evidence="2">Leaf</tissue>
    </source>
</reference>
<name>A0A392M4Y4_9FABA</name>
<gene>
    <name evidence="2" type="ORF">A2U01_0002930</name>
</gene>
<dbReference type="AlphaFoldDB" id="A0A392M4Y4"/>
<comment type="caution">
    <text evidence="2">The sequence shown here is derived from an EMBL/GenBank/DDBJ whole genome shotgun (WGS) entry which is preliminary data.</text>
</comment>